<dbReference type="KEGG" id="sphv:F9278_45615"/>
<feature type="transmembrane region" description="Helical" evidence="7">
    <location>
        <begin position="289"/>
        <end position="307"/>
    </location>
</feature>
<dbReference type="InterPro" id="IPR001851">
    <property type="entry name" value="ABC_transp_permease"/>
</dbReference>
<reference evidence="8 9" key="1">
    <citation type="submission" date="2019-10" db="EMBL/GenBank/DDBJ databases">
        <title>Streptomyces sp. strain GY16 isolated from leaves of Broussonetia papyrifera.</title>
        <authorList>
            <person name="Mo P."/>
        </authorList>
    </citation>
    <scope>NUCLEOTIDE SEQUENCE [LARGE SCALE GENOMIC DNA]</scope>
    <source>
        <strain evidence="8 9">GY16</strain>
    </source>
</reference>
<feature type="transmembrane region" description="Helical" evidence="7">
    <location>
        <begin position="314"/>
        <end position="337"/>
    </location>
</feature>
<evidence type="ECO:0000256" key="6">
    <source>
        <dbReference type="SAM" id="MobiDB-lite"/>
    </source>
</evidence>
<sequence length="415" mass="42302">MSCPTSSWWRCSCGGRPGSSAPGSSSVSDRTNLVSRVLPAVGLILALMVPFYLSGFWLLLGVMVMAAAIGAIGLSLLVGTAGQLSLAHAFFLAVGAYAYCWFAGAPGPGGGGITLTGLELPPLLAAVLAVATAGVAGLLFSPVAGRVRGLYLGLASLALVFLGQHLLFNLSSVTGGFNGRGVPELSVLGFELTGRDPELTLLGVPFGDRERQWYVALVCVVVASVFARRVLAGRPGRALVLMRENETAAGVVGVPVSRYKASAFVLSSMYAGLAGVLLAQAFQRVVPEYFGLVLSVEYLAMIVIGGLGSVTGAVLGAAFVTGLPSLLSHYSGLLTFLAEPGTSGVDPAVAARLVFGVAIVAVILLEPGGLVALGRRLRLAVRYRADAAGPGDPGSPPDPVGHSALPPQDMTTASS</sequence>
<dbReference type="PANTHER" id="PTHR30482">
    <property type="entry name" value="HIGH-AFFINITY BRANCHED-CHAIN AMINO ACID TRANSPORT SYSTEM PERMEASE"/>
    <property type="match status" value="1"/>
</dbReference>
<dbReference type="AlphaFoldDB" id="A0A5P8KFW1"/>
<dbReference type="Pfam" id="PF02653">
    <property type="entry name" value="BPD_transp_2"/>
    <property type="match status" value="1"/>
</dbReference>
<evidence type="ECO:0000256" key="4">
    <source>
        <dbReference type="ARBA" id="ARBA00022989"/>
    </source>
</evidence>
<dbReference type="GO" id="GO:0005886">
    <property type="term" value="C:plasma membrane"/>
    <property type="evidence" value="ECO:0007669"/>
    <property type="project" value="UniProtKB-SubCell"/>
</dbReference>
<protein>
    <submittedName>
        <fullName evidence="8">Branched-chain amino acid ABC transporter permease</fullName>
    </submittedName>
</protein>
<accession>A0A5P8KFW1</accession>
<keyword evidence="4 7" id="KW-1133">Transmembrane helix</keyword>
<feature type="transmembrane region" description="Helical" evidence="7">
    <location>
        <begin position="263"/>
        <end position="283"/>
    </location>
</feature>
<dbReference type="InterPro" id="IPR043428">
    <property type="entry name" value="LivM-like"/>
</dbReference>
<evidence type="ECO:0000313" key="9">
    <source>
        <dbReference type="Proteomes" id="UP000327294"/>
    </source>
</evidence>
<evidence type="ECO:0000256" key="2">
    <source>
        <dbReference type="ARBA" id="ARBA00022475"/>
    </source>
</evidence>
<keyword evidence="3 7" id="KW-0812">Transmembrane</keyword>
<keyword evidence="9" id="KW-1185">Reference proteome</keyword>
<dbReference type="Proteomes" id="UP000327294">
    <property type="component" value="Chromosome"/>
</dbReference>
<feature type="transmembrane region" description="Helical" evidence="7">
    <location>
        <begin position="213"/>
        <end position="231"/>
    </location>
</feature>
<keyword evidence="5 7" id="KW-0472">Membrane</keyword>
<feature type="transmembrane region" description="Helical" evidence="7">
    <location>
        <begin position="349"/>
        <end position="374"/>
    </location>
</feature>
<feature type="region of interest" description="Disordered" evidence="6">
    <location>
        <begin position="387"/>
        <end position="415"/>
    </location>
</feature>
<feature type="transmembrane region" description="Helical" evidence="7">
    <location>
        <begin position="86"/>
        <end position="104"/>
    </location>
</feature>
<organism evidence="8 9">
    <name type="scientific">Streptomyces phaeolivaceus</name>
    <dbReference type="NCBI Taxonomy" id="2653200"/>
    <lineage>
        <taxon>Bacteria</taxon>
        <taxon>Bacillati</taxon>
        <taxon>Actinomycetota</taxon>
        <taxon>Actinomycetes</taxon>
        <taxon>Kitasatosporales</taxon>
        <taxon>Streptomycetaceae</taxon>
        <taxon>Streptomyces</taxon>
    </lineage>
</organism>
<name>A0A5P8KFW1_9ACTN</name>
<proteinExistence type="predicted"/>
<comment type="subcellular location">
    <subcellularLocation>
        <location evidence="1">Cell membrane</location>
        <topology evidence="1">Multi-pass membrane protein</topology>
    </subcellularLocation>
</comment>
<evidence type="ECO:0000256" key="5">
    <source>
        <dbReference type="ARBA" id="ARBA00023136"/>
    </source>
</evidence>
<feature type="transmembrane region" description="Helical" evidence="7">
    <location>
        <begin position="124"/>
        <end position="143"/>
    </location>
</feature>
<gene>
    <name evidence="8" type="ORF">F9278_45615</name>
</gene>
<dbReference type="CDD" id="cd06581">
    <property type="entry name" value="TM_PBP1_LivM_like"/>
    <property type="match status" value="1"/>
</dbReference>
<feature type="transmembrane region" description="Helical" evidence="7">
    <location>
        <begin position="150"/>
        <end position="168"/>
    </location>
</feature>
<dbReference type="EMBL" id="CP045096">
    <property type="protein sequence ID" value="QFR02224.1"/>
    <property type="molecule type" value="Genomic_DNA"/>
</dbReference>
<feature type="transmembrane region" description="Helical" evidence="7">
    <location>
        <begin position="33"/>
        <end position="53"/>
    </location>
</feature>
<feature type="transmembrane region" description="Helical" evidence="7">
    <location>
        <begin position="59"/>
        <end position="79"/>
    </location>
</feature>
<dbReference type="PANTHER" id="PTHR30482:SF5">
    <property type="entry name" value="ABC TRANSPORTER PERMEASE PROTEIN"/>
    <property type="match status" value="1"/>
</dbReference>
<keyword evidence="2" id="KW-1003">Cell membrane</keyword>
<dbReference type="GO" id="GO:0015658">
    <property type="term" value="F:branched-chain amino acid transmembrane transporter activity"/>
    <property type="evidence" value="ECO:0007669"/>
    <property type="project" value="InterPro"/>
</dbReference>
<evidence type="ECO:0000256" key="3">
    <source>
        <dbReference type="ARBA" id="ARBA00022692"/>
    </source>
</evidence>
<evidence type="ECO:0000256" key="1">
    <source>
        <dbReference type="ARBA" id="ARBA00004651"/>
    </source>
</evidence>
<evidence type="ECO:0000313" key="8">
    <source>
        <dbReference type="EMBL" id="QFR02224.1"/>
    </source>
</evidence>
<evidence type="ECO:0000256" key="7">
    <source>
        <dbReference type="SAM" id="Phobius"/>
    </source>
</evidence>